<dbReference type="STRING" id="33978.A6M13_00335"/>
<dbReference type="Gene3D" id="3.20.20.140">
    <property type="entry name" value="Metal-dependent hydrolases"/>
    <property type="match status" value="1"/>
</dbReference>
<evidence type="ECO:0000256" key="5">
    <source>
        <dbReference type="ARBA" id="ARBA00022801"/>
    </source>
</evidence>
<dbReference type="NCBIfam" id="TIGR01856">
    <property type="entry name" value="hisJ_fam"/>
    <property type="match status" value="1"/>
</dbReference>
<evidence type="ECO:0000256" key="2">
    <source>
        <dbReference type="ARBA" id="ARBA00009152"/>
    </source>
</evidence>
<comment type="pathway">
    <text evidence="1 8">Amino-acid biosynthesis; L-histidine biosynthesis; L-histidine from 5-phospho-alpha-D-ribose 1-diphosphate: step 8/9.</text>
</comment>
<dbReference type="GO" id="GO:0000105">
    <property type="term" value="P:L-histidine biosynthetic process"/>
    <property type="evidence" value="ECO:0007669"/>
    <property type="project" value="UniProtKB-UniRule"/>
</dbReference>
<feature type="domain" description="PHP" evidence="9">
    <location>
        <begin position="4"/>
        <end position="214"/>
    </location>
</feature>
<evidence type="ECO:0000256" key="8">
    <source>
        <dbReference type="RuleBase" id="RU366003"/>
    </source>
</evidence>
<dbReference type="PANTHER" id="PTHR21039:SF0">
    <property type="entry name" value="HISTIDINOL-PHOSPHATASE"/>
    <property type="match status" value="1"/>
</dbReference>
<dbReference type="Pfam" id="PF02811">
    <property type="entry name" value="PHP"/>
    <property type="match status" value="1"/>
</dbReference>
<name>A0A1C0YMB6_9BACL</name>
<keyword evidence="5 8" id="KW-0378">Hydrolase</keyword>
<gene>
    <name evidence="10" type="ORF">A6M13_00335</name>
</gene>
<evidence type="ECO:0000256" key="7">
    <source>
        <dbReference type="ARBA" id="ARBA00049158"/>
    </source>
</evidence>
<sequence length="263" mass="29855">MKQDAHIHTPFCPHGSTDSFEQYIDKAIAHGFTDISFTEHAPLPEGFIDPTPDKDSGMLLTQLEPYLHTVTQLKKQYAQQINISVGLEVDYIIGYEQQTTQFLQTYGAALDDSILSVHFLRHAHHYTCIDFSAEEFMRFSKQIGSVQGVYDLYYETLQQSILADLGAYKPKRIGHPTLVHKFQHAHGEHIDDDASIVQTLQLMAQHGYALDVNSAGLAKQHCLEQYPPKRYVELAKTLHIPLVFGSDAHTAADLHQFYEDVWQ</sequence>
<dbReference type="NCBIfam" id="NF005996">
    <property type="entry name" value="PRK08123.1"/>
    <property type="match status" value="1"/>
</dbReference>
<proteinExistence type="inferred from homology"/>
<keyword evidence="4 8" id="KW-0028">Amino-acid biosynthesis</keyword>
<dbReference type="EMBL" id="MASJ01000001">
    <property type="protein sequence ID" value="OCS88327.1"/>
    <property type="molecule type" value="Genomic_DNA"/>
</dbReference>
<organism evidence="10 11">
    <name type="scientific">Caryophanon tenue</name>
    <dbReference type="NCBI Taxonomy" id="33978"/>
    <lineage>
        <taxon>Bacteria</taxon>
        <taxon>Bacillati</taxon>
        <taxon>Bacillota</taxon>
        <taxon>Bacilli</taxon>
        <taxon>Bacillales</taxon>
        <taxon>Caryophanaceae</taxon>
        <taxon>Caryophanon</taxon>
    </lineage>
</organism>
<dbReference type="InterPro" id="IPR010140">
    <property type="entry name" value="Histidinol_P_phosphatase_HisJ"/>
</dbReference>
<dbReference type="Proteomes" id="UP000093199">
    <property type="component" value="Unassembled WGS sequence"/>
</dbReference>
<dbReference type="SUPFAM" id="SSF89550">
    <property type="entry name" value="PHP domain-like"/>
    <property type="match status" value="1"/>
</dbReference>
<evidence type="ECO:0000256" key="4">
    <source>
        <dbReference type="ARBA" id="ARBA00022605"/>
    </source>
</evidence>
<protein>
    <recommendedName>
        <fullName evidence="3 8">Histidinol-phosphatase</fullName>
        <shortName evidence="8">HolPase</shortName>
        <ecNumber evidence="3 8">3.1.3.15</ecNumber>
    </recommendedName>
</protein>
<dbReference type="InterPro" id="IPR016195">
    <property type="entry name" value="Pol/histidinol_Pase-like"/>
</dbReference>
<evidence type="ECO:0000256" key="1">
    <source>
        <dbReference type="ARBA" id="ARBA00004970"/>
    </source>
</evidence>
<dbReference type="InterPro" id="IPR004013">
    <property type="entry name" value="PHP_dom"/>
</dbReference>
<comment type="similarity">
    <text evidence="2 8">Belongs to the PHP hydrolase family. HisK subfamily.</text>
</comment>
<dbReference type="OrthoDB" id="9775255at2"/>
<evidence type="ECO:0000313" key="10">
    <source>
        <dbReference type="EMBL" id="OCS88327.1"/>
    </source>
</evidence>
<evidence type="ECO:0000313" key="11">
    <source>
        <dbReference type="Proteomes" id="UP000093199"/>
    </source>
</evidence>
<dbReference type="CDD" id="cd12110">
    <property type="entry name" value="PHP_HisPPase_Hisj_like"/>
    <property type="match status" value="1"/>
</dbReference>
<accession>A0A1C0YMB6</accession>
<evidence type="ECO:0000259" key="9">
    <source>
        <dbReference type="Pfam" id="PF02811"/>
    </source>
</evidence>
<evidence type="ECO:0000256" key="6">
    <source>
        <dbReference type="ARBA" id="ARBA00023102"/>
    </source>
</evidence>
<dbReference type="AlphaFoldDB" id="A0A1C0YMB6"/>
<reference evidence="10 11" key="1">
    <citation type="submission" date="2016-07" db="EMBL/GenBank/DDBJ databases">
        <title>Caryophanon tenue genome sequencing.</title>
        <authorList>
            <person name="Verma A."/>
            <person name="Pal Y."/>
            <person name="Krishnamurthi S."/>
        </authorList>
    </citation>
    <scope>NUCLEOTIDE SEQUENCE [LARGE SCALE GENOMIC DNA]</scope>
    <source>
        <strain evidence="10 11">DSM 14152</strain>
    </source>
</reference>
<keyword evidence="11" id="KW-1185">Reference proteome</keyword>
<keyword evidence="6 8" id="KW-0368">Histidine biosynthesis</keyword>
<comment type="catalytic activity">
    <reaction evidence="7 8">
        <text>L-histidinol phosphate + H2O = L-histidinol + phosphate</text>
        <dbReference type="Rhea" id="RHEA:14465"/>
        <dbReference type="ChEBI" id="CHEBI:15377"/>
        <dbReference type="ChEBI" id="CHEBI:43474"/>
        <dbReference type="ChEBI" id="CHEBI:57699"/>
        <dbReference type="ChEBI" id="CHEBI:57980"/>
        <dbReference type="EC" id="3.1.3.15"/>
    </reaction>
</comment>
<dbReference type="GO" id="GO:0004401">
    <property type="term" value="F:histidinol-phosphatase activity"/>
    <property type="evidence" value="ECO:0007669"/>
    <property type="project" value="UniProtKB-UniRule"/>
</dbReference>
<dbReference type="EC" id="3.1.3.15" evidence="3 8"/>
<dbReference type="UniPathway" id="UPA00031">
    <property type="reaction ID" value="UER00013"/>
</dbReference>
<dbReference type="RefSeq" id="WP_066542123.1">
    <property type="nucleotide sequence ID" value="NZ_MASJ01000001.1"/>
</dbReference>
<dbReference type="PANTHER" id="PTHR21039">
    <property type="entry name" value="HISTIDINOL PHOSPHATASE-RELATED"/>
    <property type="match status" value="1"/>
</dbReference>
<comment type="caution">
    <text evidence="10">The sequence shown here is derived from an EMBL/GenBank/DDBJ whole genome shotgun (WGS) entry which is preliminary data.</text>
</comment>
<evidence type="ECO:0000256" key="3">
    <source>
        <dbReference type="ARBA" id="ARBA00013085"/>
    </source>
</evidence>
<dbReference type="GO" id="GO:0005737">
    <property type="term" value="C:cytoplasm"/>
    <property type="evidence" value="ECO:0007669"/>
    <property type="project" value="TreeGrafter"/>
</dbReference>